<comment type="caution">
    <text evidence="1">The sequence shown here is derived from an EMBL/GenBank/DDBJ whole genome shotgun (WGS) entry which is preliminary data.</text>
</comment>
<name>A0A9P1C5N3_9DINO</name>
<protein>
    <submittedName>
        <fullName evidence="1">Uncharacterized protein</fullName>
    </submittedName>
</protein>
<dbReference type="Proteomes" id="UP001152797">
    <property type="component" value="Unassembled WGS sequence"/>
</dbReference>
<gene>
    <name evidence="1" type="ORF">C1SCF055_LOCUS11824</name>
</gene>
<proteinExistence type="predicted"/>
<reference evidence="2 3" key="2">
    <citation type="submission" date="2024-05" db="EMBL/GenBank/DDBJ databases">
        <authorList>
            <person name="Chen Y."/>
            <person name="Shah S."/>
            <person name="Dougan E. K."/>
            <person name="Thang M."/>
            <person name="Chan C."/>
        </authorList>
    </citation>
    <scope>NUCLEOTIDE SEQUENCE [LARGE SCALE GENOMIC DNA]</scope>
</reference>
<dbReference type="EMBL" id="CAMXCT010000877">
    <property type="protein sequence ID" value="CAI3984281.1"/>
    <property type="molecule type" value="Genomic_DNA"/>
</dbReference>
<keyword evidence="3" id="KW-1185">Reference proteome</keyword>
<dbReference type="EMBL" id="CAMXCT030000877">
    <property type="protein sequence ID" value="CAL4771593.1"/>
    <property type="molecule type" value="Genomic_DNA"/>
</dbReference>
<dbReference type="AlphaFoldDB" id="A0A9P1C5N3"/>
<evidence type="ECO:0000313" key="1">
    <source>
        <dbReference type="EMBL" id="CAI3984281.1"/>
    </source>
</evidence>
<dbReference type="OrthoDB" id="410051at2759"/>
<dbReference type="EMBL" id="CAMXCT020000877">
    <property type="protein sequence ID" value="CAL1137656.1"/>
    <property type="molecule type" value="Genomic_DNA"/>
</dbReference>
<evidence type="ECO:0000313" key="3">
    <source>
        <dbReference type="Proteomes" id="UP001152797"/>
    </source>
</evidence>
<accession>A0A9P1C5N3</accession>
<sequence>MENWRLENMLPLKSQQLDVLLAKAQCQVGVYEFYEKQGEPDVTISNTGSLYARKTMKGSLKLAPFGSVQICDMSKMAKNACVLQVQGRTETFVVAPPKADFKKGSGSFVPFHLLKHADDGNESAGNMEKVQVKHEKMTIPVYKNKRQIDEGTELLLEPLPVTIQFDNGKKQAIPKSLLEESLGKTWLRLRPTSREICNLLCGSMCKLGKNPTFVGSEKLKELKAKRQAALKAHGHGELEAQESMFDEEKEVEQPKKKMRLDAAAITIDVHGTEVHVLAAAKRATLSDLQIELDPNQLSAAFLFLKPDCTKIFNEIPKSEAANVEHED</sequence>
<evidence type="ECO:0000313" key="2">
    <source>
        <dbReference type="EMBL" id="CAL4771593.1"/>
    </source>
</evidence>
<organism evidence="1">
    <name type="scientific">Cladocopium goreaui</name>
    <dbReference type="NCBI Taxonomy" id="2562237"/>
    <lineage>
        <taxon>Eukaryota</taxon>
        <taxon>Sar</taxon>
        <taxon>Alveolata</taxon>
        <taxon>Dinophyceae</taxon>
        <taxon>Suessiales</taxon>
        <taxon>Symbiodiniaceae</taxon>
        <taxon>Cladocopium</taxon>
    </lineage>
</organism>
<reference evidence="1" key="1">
    <citation type="submission" date="2022-10" db="EMBL/GenBank/DDBJ databases">
        <authorList>
            <person name="Chen Y."/>
            <person name="Dougan E. K."/>
            <person name="Chan C."/>
            <person name="Rhodes N."/>
            <person name="Thang M."/>
        </authorList>
    </citation>
    <scope>NUCLEOTIDE SEQUENCE</scope>
</reference>